<protein>
    <submittedName>
        <fullName evidence="1">Uncharacterized protein</fullName>
    </submittedName>
</protein>
<comment type="caution">
    <text evidence="1">The sequence shown here is derived from an EMBL/GenBank/DDBJ whole genome shotgun (WGS) entry which is preliminary data.</text>
</comment>
<dbReference type="Proteomes" id="UP000256763">
    <property type="component" value="Unassembled WGS sequence"/>
</dbReference>
<evidence type="ECO:0000313" key="1">
    <source>
        <dbReference type="EMBL" id="RFA35165.1"/>
    </source>
</evidence>
<proteinExistence type="predicted"/>
<evidence type="ECO:0000313" key="2">
    <source>
        <dbReference type="Proteomes" id="UP000256763"/>
    </source>
</evidence>
<dbReference type="RefSeq" id="WP_116304221.1">
    <property type="nucleotide sequence ID" value="NZ_NFZV01000047.1"/>
</dbReference>
<accession>A0A3E0WT42</accession>
<dbReference type="EMBL" id="NFZW01000013">
    <property type="protein sequence ID" value="RFA35165.1"/>
    <property type="molecule type" value="Genomic_DNA"/>
</dbReference>
<keyword evidence="2" id="KW-1185">Reference proteome</keyword>
<reference evidence="2" key="1">
    <citation type="submission" date="2017-05" db="EMBL/GenBank/DDBJ databases">
        <authorList>
            <person name="Sharma S."/>
            <person name="Sidhu C."/>
            <person name="Pinnaka A.K."/>
        </authorList>
    </citation>
    <scope>NUCLEOTIDE SEQUENCE [LARGE SCALE GENOMIC DNA]</scope>
    <source>
        <strain evidence="2">AK93</strain>
    </source>
</reference>
<organism evidence="1 2">
    <name type="scientific">Alkalilimnicola ehrlichii</name>
    <dbReference type="NCBI Taxonomy" id="351052"/>
    <lineage>
        <taxon>Bacteria</taxon>
        <taxon>Pseudomonadati</taxon>
        <taxon>Pseudomonadota</taxon>
        <taxon>Gammaproteobacteria</taxon>
        <taxon>Chromatiales</taxon>
        <taxon>Ectothiorhodospiraceae</taxon>
        <taxon>Alkalilimnicola</taxon>
    </lineage>
</organism>
<sequence length="75" mass="8494">MEITVGDQSRDGLLQVKVAYYEQYAGKGWSAELNVWAPDSDSRAEIEQAARDAAEDFLRRMLAAHSPQDHREQSQ</sequence>
<name>A0A3E0WT42_9GAMM</name>
<dbReference type="AlphaFoldDB" id="A0A3E0WT42"/>
<gene>
    <name evidence="1" type="ORF">CAL65_13760</name>
</gene>